<dbReference type="Proteomes" id="UP000044602">
    <property type="component" value="Unassembled WGS sequence"/>
</dbReference>
<dbReference type="EMBL" id="CVQH01023301">
    <property type="protein sequence ID" value="CRK34890.1"/>
    <property type="molecule type" value="Genomic_DNA"/>
</dbReference>
<evidence type="ECO:0000256" key="1">
    <source>
        <dbReference type="SAM" id="MobiDB-lite"/>
    </source>
</evidence>
<feature type="region of interest" description="Disordered" evidence="1">
    <location>
        <begin position="66"/>
        <end position="107"/>
    </location>
</feature>
<accession>A0A0G4MLF9</accession>
<dbReference type="GO" id="GO:0031087">
    <property type="term" value="P:deadenylation-independent decapping of nuclear-transcribed mRNA"/>
    <property type="evidence" value="ECO:0007669"/>
    <property type="project" value="TreeGrafter"/>
</dbReference>
<dbReference type="STRING" id="100787.A0A0G4MLF9"/>
<evidence type="ECO:0000313" key="4">
    <source>
        <dbReference type="EMBL" id="CRK46868.1"/>
    </source>
</evidence>
<evidence type="ECO:0000313" key="5">
    <source>
        <dbReference type="Proteomes" id="UP000044602"/>
    </source>
</evidence>
<dbReference type="GO" id="GO:0003729">
    <property type="term" value="F:mRNA binding"/>
    <property type="evidence" value="ECO:0007669"/>
    <property type="project" value="TreeGrafter"/>
</dbReference>
<feature type="region of interest" description="Disordered" evidence="1">
    <location>
        <begin position="1"/>
        <end position="26"/>
    </location>
</feature>
<feature type="domain" description="DFDF" evidence="2">
    <location>
        <begin position="29"/>
        <end position="65"/>
    </location>
</feature>
<dbReference type="PANTHER" id="PTHR13612">
    <property type="entry name" value="ENHANCER OF MRNA-DECAPPING PROTEIN 3"/>
    <property type="match status" value="1"/>
</dbReference>
<evidence type="ECO:0000313" key="6">
    <source>
        <dbReference type="Proteomes" id="UP000045706"/>
    </source>
</evidence>
<dbReference type="AlphaFoldDB" id="A0A0G4MLF9"/>
<protein>
    <recommendedName>
        <fullName evidence="2">DFDF domain-containing protein</fullName>
    </recommendedName>
</protein>
<dbReference type="PANTHER" id="PTHR13612:SF0">
    <property type="entry name" value="ENHANCER OF MRNA-DECAPPING PROTEIN 3"/>
    <property type="match status" value="1"/>
</dbReference>
<dbReference type="PROSITE" id="PS51512">
    <property type="entry name" value="DFDF"/>
    <property type="match status" value="1"/>
</dbReference>
<organism evidence="3 5">
    <name type="scientific">Verticillium longisporum</name>
    <name type="common">Verticillium dahliae var. longisporum</name>
    <dbReference type="NCBI Taxonomy" id="100787"/>
    <lineage>
        <taxon>Eukaryota</taxon>
        <taxon>Fungi</taxon>
        <taxon>Dikarya</taxon>
        <taxon>Ascomycota</taxon>
        <taxon>Pezizomycotina</taxon>
        <taxon>Sordariomycetes</taxon>
        <taxon>Hypocreomycetidae</taxon>
        <taxon>Glomerellales</taxon>
        <taxon>Plectosphaerellaceae</taxon>
        <taxon>Verticillium</taxon>
    </lineage>
</organism>
<dbReference type="GO" id="GO:0033962">
    <property type="term" value="P:P-body assembly"/>
    <property type="evidence" value="ECO:0007669"/>
    <property type="project" value="TreeGrafter"/>
</dbReference>
<dbReference type="Proteomes" id="UP000045706">
    <property type="component" value="Unassembled WGS sequence"/>
</dbReference>
<evidence type="ECO:0000259" key="2">
    <source>
        <dbReference type="PROSITE" id="PS51512"/>
    </source>
</evidence>
<dbReference type="Pfam" id="PF09532">
    <property type="entry name" value="FDF"/>
    <property type="match status" value="1"/>
</dbReference>
<evidence type="ECO:0000313" key="3">
    <source>
        <dbReference type="EMBL" id="CRK34890.1"/>
    </source>
</evidence>
<feature type="non-terminal residue" evidence="3">
    <location>
        <position position="107"/>
    </location>
</feature>
<keyword evidence="5" id="KW-1185">Reference proteome</keyword>
<name>A0A0G4MLF9_VERLO</name>
<proteinExistence type="predicted"/>
<dbReference type="SMART" id="SM01199">
    <property type="entry name" value="FDF"/>
    <property type="match status" value="1"/>
</dbReference>
<dbReference type="InterPro" id="IPR025762">
    <property type="entry name" value="DFDF"/>
</dbReference>
<dbReference type="InterPro" id="IPR019050">
    <property type="entry name" value="FDF_dom"/>
</dbReference>
<sequence>MLQSTSSFQPFKALKRNGKAGNSVLDNGWASEDVTEEMGEFDFEGELAKFDKQTIFNQMQKDDLVEESDRLVSHNRKAKPGTAGGKNYHHTENVLDIPAATPKMAND</sequence>
<dbReference type="GO" id="GO:0000932">
    <property type="term" value="C:P-body"/>
    <property type="evidence" value="ECO:0007669"/>
    <property type="project" value="TreeGrafter"/>
</dbReference>
<gene>
    <name evidence="3" type="ORF">BN1708_019655</name>
    <name evidence="4" type="ORF">BN1723_020166</name>
</gene>
<dbReference type="EMBL" id="CVQI01036125">
    <property type="protein sequence ID" value="CRK46868.1"/>
    <property type="molecule type" value="Genomic_DNA"/>
</dbReference>
<reference evidence="5 6" key="1">
    <citation type="submission" date="2015-05" db="EMBL/GenBank/DDBJ databases">
        <authorList>
            <person name="Fogelqvist Johan"/>
        </authorList>
    </citation>
    <scope>NUCLEOTIDE SEQUENCE [LARGE SCALE GENOMIC DNA]</scope>
    <source>
        <strain evidence="3">VL1</strain>
        <strain evidence="4">VL2</strain>
    </source>
</reference>